<organism evidence="2 3">
    <name type="scientific">Vibrio phage phi-Grn1</name>
    <dbReference type="NCBI Taxonomy" id="1747713"/>
    <lineage>
        <taxon>Viruses</taxon>
        <taxon>Duplodnaviria</taxon>
        <taxon>Heunggongvirae</taxon>
        <taxon>Uroviricota</taxon>
        <taxon>Caudoviricetes</taxon>
        <taxon>Pantevenvirales</taxon>
        <taxon>Straboviridae</taxon>
        <taxon>Schizotequatrovirus</taxon>
        <taxon>Schizotequatrovirus valkk3</taxon>
    </lineage>
</organism>
<keyword evidence="1" id="KW-1133">Transmembrane helix</keyword>
<dbReference type="EMBL" id="KT919972">
    <property type="protein sequence ID" value="ALP47335.1"/>
    <property type="molecule type" value="Genomic_DNA"/>
</dbReference>
<sequence length="40" mass="4633">MSRDMKYCERPSDLYLGTCILDFALIATMFCGVMMFTGNW</sequence>
<keyword evidence="1" id="KW-0472">Membrane</keyword>
<proteinExistence type="predicted"/>
<reference evidence="2 3" key="1">
    <citation type="journal article" date="2016" name="Front. Microbiol.">
        <title>Comparative Functional Genomic Analysis of Two Vibrio Phages Reveals Complex Metabolic Interactions with the Host Cell.</title>
        <authorList>
            <person name="Skliros D."/>
            <person name="Kalatzis P.G."/>
            <person name="Katharios P."/>
            <person name="Flemetakis E."/>
        </authorList>
    </citation>
    <scope>NUCLEOTIDE SEQUENCE [LARGE SCALE GENOMIC DNA]</scope>
</reference>
<evidence type="ECO:0000313" key="3">
    <source>
        <dbReference type="Proteomes" id="UP000230575"/>
    </source>
</evidence>
<gene>
    <name evidence="2" type="ORF">phiGrn1_0285</name>
</gene>
<keyword evidence="1" id="KW-0812">Transmembrane</keyword>
<dbReference type="Proteomes" id="UP000230575">
    <property type="component" value="Segment"/>
</dbReference>
<name>A0A126HHF4_9CAUD</name>
<accession>A0A126HHF4</accession>
<evidence type="ECO:0000313" key="2">
    <source>
        <dbReference type="EMBL" id="ALP47335.1"/>
    </source>
</evidence>
<protein>
    <submittedName>
        <fullName evidence="2">Uncharacterized protein</fullName>
    </submittedName>
</protein>
<feature type="transmembrane region" description="Helical" evidence="1">
    <location>
        <begin position="12"/>
        <end position="36"/>
    </location>
</feature>
<evidence type="ECO:0000256" key="1">
    <source>
        <dbReference type="SAM" id="Phobius"/>
    </source>
</evidence>